<dbReference type="PROSITE" id="PS51450">
    <property type="entry name" value="LRR"/>
    <property type="match status" value="1"/>
</dbReference>
<dbReference type="Proteomes" id="UP000789595">
    <property type="component" value="Unassembled WGS sequence"/>
</dbReference>
<dbReference type="EMBL" id="CAKKNE010000001">
    <property type="protein sequence ID" value="CAH0365225.1"/>
    <property type="molecule type" value="Genomic_DNA"/>
</dbReference>
<evidence type="ECO:0000313" key="2">
    <source>
        <dbReference type="Proteomes" id="UP000789595"/>
    </source>
</evidence>
<comment type="caution">
    <text evidence="1">The sequence shown here is derived from an EMBL/GenBank/DDBJ whole genome shotgun (WGS) entry which is preliminary data.</text>
</comment>
<keyword evidence="2" id="KW-1185">Reference proteome</keyword>
<dbReference type="OrthoDB" id="1728874at2759"/>
<dbReference type="Gene3D" id="3.80.10.10">
    <property type="entry name" value="Ribonuclease Inhibitor"/>
    <property type="match status" value="1"/>
</dbReference>
<protein>
    <submittedName>
        <fullName evidence="1">Uncharacterized protein</fullName>
    </submittedName>
</protein>
<name>A0A8J2S795_9STRA</name>
<dbReference type="InterPro" id="IPR032675">
    <property type="entry name" value="LRR_dom_sf"/>
</dbReference>
<dbReference type="AlphaFoldDB" id="A0A8J2S795"/>
<proteinExistence type="predicted"/>
<organism evidence="1 2">
    <name type="scientific">Pelagomonas calceolata</name>
    <dbReference type="NCBI Taxonomy" id="35677"/>
    <lineage>
        <taxon>Eukaryota</taxon>
        <taxon>Sar</taxon>
        <taxon>Stramenopiles</taxon>
        <taxon>Ochrophyta</taxon>
        <taxon>Pelagophyceae</taxon>
        <taxon>Pelagomonadales</taxon>
        <taxon>Pelagomonadaceae</taxon>
        <taxon>Pelagomonas</taxon>
    </lineage>
</organism>
<reference evidence="1" key="1">
    <citation type="submission" date="2021-11" db="EMBL/GenBank/DDBJ databases">
        <authorList>
            <consortium name="Genoscope - CEA"/>
            <person name="William W."/>
        </authorList>
    </citation>
    <scope>NUCLEOTIDE SEQUENCE</scope>
</reference>
<evidence type="ECO:0000313" key="1">
    <source>
        <dbReference type="EMBL" id="CAH0365225.1"/>
    </source>
</evidence>
<accession>A0A8J2S795</accession>
<dbReference type="InterPro" id="IPR001611">
    <property type="entry name" value="Leu-rich_rpt"/>
</dbReference>
<dbReference type="SUPFAM" id="SSF52058">
    <property type="entry name" value="L domain-like"/>
    <property type="match status" value="1"/>
</dbReference>
<sequence>MAAQELQQQDDALDLQSRSLTALPPLPTTLLVLNLTRNRITDLAPCSALLNLERLDASRNKVRVLPHAVAALPRLKELLLYSNHLRRTGLPEKIQAPLALLDLRFNTKLTGDVVREEISARCTTETKVLVSPRRAPLPPAGTVDCAATRDAETLEAQLQPWSTPQLRRRLSDEFSVQTDPEAPRSVIMALLLTAYLREGLFDQRRIRRVRPVRQVSAATASALLAEIRRTQELVNSTPGSRRERPRVDAELYITFHAPNTIFRAADGSYNAESTKAKLATQKRQKHQKLWDLAVQALTEADASYAATFTSLAVTGNFRGSPHIDTENVAPFYALALGEFTGGGRIAVESGVREVTHVDTRFGFAKVDGRFPHWVTPYDGERFSLIYYTTEGASVPVAGAVVEGAVVDG</sequence>
<gene>
    <name evidence="1" type="ORF">PECAL_1P16530</name>
</gene>